<organism evidence="3 4">
    <name type="scientific">Hymenobacter caeli</name>
    <dbReference type="NCBI Taxonomy" id="2735894"/>
    <lineage>
        <taxon>Bacteria</taxon>
        <taxon>Pseudomonadati</taxon>
        <taxon>Bacteroidota</taxon>
        <taxon>Cytophagia</taxon>
        <taxon>Cytophagales</taxon>
        <taxon>Hymenobacteraceae</taxon>
        <taxon>Hymenobacter</taxon>
    </lineage>
</organism>
<dbReference type="RefSeq" id="WP_173811811.1">
    <property type="nucleotide sequence ID" value="NZ_JABSNP010000024.1"/>
</dbReference>
<sequence>MFRALHALDDRLLLAVNHARGPALDAVMTFASNRLVWFPFYAVLIGWLIWHFRRRAAVLLPLVVAAVALADSITSRLFKPFFGRLRPCHNPALEARLYLPDGCGGQFGFLSSHAANAFALAVFLLLTLPAGRYRALKTGVFLWAGWLSYSRIYLGAHFPTDVLGGALIGAGLGWGAATIFRRLTAPTGRWGTLGREVA</sequence>
<dbReference type="InterPro" id="IPR000326">
    <property type="entry name" value="PAP2/HPO"/>
</dbReference>
<feature type="transmembrane region" description="Helical" evidence="1">
    <location>
        <begin position="140"/>
        <end position="156"/>
    </location>
</feature>
<dbReference type="InterPro" id="IPR036938">
    <property type="entry name" value="PAP2/HPO_sf"/>
</dbReference>
<evidence type="ECO:0000313" key="4">
    <source>
        <dbReference type="Proteomes" id="UP000779507"/>
    </source>
</evidence>
<accession>A0ABX2FV22</accession>
<feature type="transmembrane region" description="Helical" evidence="1">
    <location>
        <begin position="35"/>
        <end position="52"/>
    </location>
</feature>
<dbReference type="EC" id="3.6.1.27" evidence="3"/>
<keyword evidence="3" id="KW-0378">Hydrolase</keyword>
<feature type="domain" description="Phosphatidic acid phosphatase type 2/haloperoxidase" evidence="2">
    <location>
        <begin position="59"/>
        <end position="177"/>
    </location>
</feature>
<keyword evidence="1" id="KW-0472">Membrane</keyword>
<gene>
    <name evidence="3" type="ORF">HNP98_003898</name>
</gene>
<dbReference type="GO" id="GO:0050380">
    <property type="term" value="F:undecaprenyl-diphosphatase activity"/>
    <property type="evidence" value="ECO:0007669"/>
    <property type="project" value="UniProtKB-EC"/>
</dbReference>
<keyword evidence="1" id="KW-1133">Transmembrane helix</keyword>
<comment type="caution">
    <text evidence="3">The sequence shown here is derived from an EMBL/GenBank/DDBJ whole genome shotgun (WGS) entry which is preliminary data.</text>
</comment>
<dbReference type="Proteomes" id="UP000779507">
    <property type="component" value="Unassembled WGS sequence"/>
</dbReference>
<keyword evidence="4" id="KW-1185">Reference proteome</keyword>
<name>A0ABX2FV22_9BACT</name>
<protein>
    <submittedName>
        <fullName evidence="3">Undecaprenyl-diphosphatase</fullName>
        <ecNumber evidence="3">3.6.1.27</ecNumber>
    </submittedName>
</protein>
<dbReference type="Gene3D" id="1.20.144.10">
    <property type="entry name" value="Phosphatidic acid phosphatase type 2/haloperoxidase"/>
    <property type="match status" value="2"/>
</dbReference>
<evidence type="ECO:0000313" key="3">
    <source>
        <dbReference type="EMBL" id="NRT21053.1"/>
    </source>
</evidence>
<dbReference type="Pfam" id="PF01569">
    <property type="entry name" value="PAP2"/>
    <property type="match status" value="1"/>
</dbReference>
<evidence type="ECO:0000256" key="1">
    <source>
        <dbReference type="SAM" id="Phobius"/>
    </source>
</evidence>
<evidence type="ECO:0000259" key="2">
    <source>
        <dbReference type="SMART" id="SM00014"/>
    </source>
</evidence>
<dbReference type="SMART" id="SM00014">
    <property type="entry name" value="acidPPc"/>
    <property type="match status" value="1"/>
</dbReference>
<feature type="transmembrane region" description="Helical" evidence="1">
    <location>
        <begin position="107"/>
        <end position="128"/>
    </location>
</feature>
<dbReference type="PANTHER" id="PTHR14969">
    <property type="entry name" value="SPHINGOSINE-1-PHOSPHATE PHOSPHOHYDROLASE"/>
    <property type="match status" value="1"/>
</dbReference>
<proteinExistence type="predicted"/>
<dbReference type="PANTHER" id="PTHR14969:SF13">
    <property type="entry name" value="AT30094P"/>
    <property type="match status" value="1"/>
</dbReference>
<feature type="transmembrane region" description="Helical" evidence="1">
    <location>
        <begin position="162"/>
        <end position="180"/>
    </location>
</feature>
<dbReference type="SUPFAM" id="SSF48317">
    <property type="entry name" value="Acid phosphatase/Vanadium-dependent haloperoxidase"/>
    <property type="match status" value="1"/>
</dbReference>
<reference evidence="3 4" key="1">
    <citation type="submission" date="2020-05" db="EMBL/GenBank/DDBJ databases">
        <title>Genomic Encyclopedia of Type Strains, Phase IV (KMG-V): Genome sequencing to study the core and pangenomes of soil and plant-associated prokaryotes.</title>
        <authorList>
            <person name="Whitman W."/>
        </authorList>
    </citation>
    <scope>NUCLEOTIDE SEQUENCE [LARGE SCALE GENOMIC DNA]</scope>
    <source>
        <strain evidence="3 4">9A</strain>
    </source>
</reference>
<keyword evidence="1" id="KW-0812">Transmembrane</keyword>
<feature type="transmembrane region" description="Helical" evidence="1">
    <location>
        <begin position="59"/>
        <end position="78"/>
    </location>
</feature>
<dbReference type="EMBL" id="JABSNP010000024">
    <property type="protein sequence ID" value="NRT21053.1"/>
    <property type="molecule type" value="Genomic_DNA"/>
</dbReference>